<dbReference type="Gene3D" id="3.40.50.150">
    <property type="entry name" value="Vaccinia Virus protein VP39"/>
    <property type="match status" value="1"/>
</dbReference>
<gene>
    <name evidence="2" type="ORF">GCM10007368_19190</name>
</gene>
<evidence type="ECO:0000259" key="1">
    <source>
        <dbReference type="Pfam" id="PF08241"/>
    </source>
</evidence>
<comment type="caution">
    <text evidence="2">The sequence shown here is derived from an EMBL/GenBank/DDBJ whole genome shotgun (WGS) entry which is preliminary data.</text>
</comment>
<evidence type="ECO:0000313" key="3">
    <source>
        <dbReference type="Proteomes" id="UP000632535"/>
    </source>
</evidence>
<protein>
    <recommendedName>
        <fullName evidence="1">Methyltransferase type 11 domain-containing protein</fullName>
    </recommendedName>
</protein>
<dbReference type="RefSeq" id="WP_188523443.1">
    <property type="nucleotide sequence ID" value="NZ_BMDG01000005.1"/>
</dbReference>
<keyword evidence="3" id="KW-1185">Reference proteome</keyword>
<dbReference type="EMBL" id="BMDG01000005">
    <property type="protein sequence ID" value="GGI08041.1"/>
    <property type="molecule type" value="Genomic_DNA"/>
</dbReference>
<dbReference type="SUPFAM" id="SSF53335">
    <property type="entry name" value="S-adenosyl-L-methionine-dependent methyltransferases"/>
    <property type="match status" value="1"/>
</dbReference>
<dbReference type="PANTHER" id="PTHR43591">
    <property type="entry name" value="METHYLTRANSFERASE"/>
    <property type="match status" value="1"/>
</dbReference>
<dbReference type="InterPro" id="IPR013216">
    <property type="entry name" value="Methyltransf_11"/>
</dbReference>
<proteinExistence type="predicted"/>
<name>A0ABQ2B7S2_9MICO</name>
<reference evidence="3" key="1">
    <citation type="journal article" date="2019" name="Int. J. Syst. Evol. Microbiol.">
        <title>The Global Catalogue of Microorganisms (GCM) 10K type strain sequencing project: providing services to taxonomists for standard genome sequencing and annotation.</title>
        <authorList>
            <consortium name="The Broad Institute Genomics Platform"/>
            <consortium name="The Broad Institute Genome Sequencing Center for Infectious Disease"/>
            <person name="Wu L."/>
            <person name="Ma J."/>
        </authorList>
    </citation>
    <scope>NUCLEOTIDE SEQUENCE [LARGE SCALE GENOMIC DNA]</scope>
    <source>
        <strain evidence="3">CCM 8653</strain>
    </source>
</reference>
<dbReference type="CDD" id="cd02440">
    <property type="entry name" value="AdoMet_MTases"/>
    <property type="match status" value="1"/>
</dbReference>
<dbReference type="InterPro" id="IPR029063">
    <property type="entry name" value="SAM-dependent_MTases_sf"/>
</dbReference>
<dbReference type="PANTHER" id="PTHR43591:SF99">
    <property type="entry name" value="OS06G0646000 PROTEIN"/>
    <property type="match status" value="1"/>
</dbReference>
<dbReference type="Proteomes" id="UP000632535">
    <property type="component" value="Unassembled WGS sequence"/>
</dbReference>
<sequence length="219" mass="22762">MTSTSTPSVDVAAAVAAAYDARSATYDESRMHRDLAAAVAAFATLDGVADVLDVATGTGLVLRALHASSGTTVRTTGVDLSPDMLAVARRELPQATLLRADAAALPLADASVDLVTCVTALHLLPDPHAALAEWARVLRPGGRAVTATFTAFARPARARPPFPVHHERFATPERLAASAAGTGLRLRRHAAWRHVDGDAFLLGELGTDGTPVLATAHEP</sequence>
<accession>A0ABQ2B7S2</accession>
<evidence type="ECO:0000313" key="2">
    <source>
        <dbReference type="EMBL" id="GGI08041.1"/>
    </source>
</evidence>
<dbReference type="Pfam" id="PF08241">
    <property type="entry name" value="Methyltransf_11"/>
    <property type="match status" value="1"/>
</dbReference>
<feature type="domain" description="Methyltransferase type 11" evidence="1">
    <location>
        <begin position="52"/>
        <end position="145"/>
    </location>
</feature>
<organism evidence="2 3">
    <name type="scientific">Isoptericola cucumis</name>
    <dbReference type="NCBI Taxonomy" id="1776856"/>
    <lineage>
        <taxon>Bacteria</taxon>
        <taxon>Bacillati</taxon>
        <taxon>Actinomycetota</taxon>
        <taxon>Actinomycetes</taxon>
        <taxon>Micrococcales</taxon>
        <taxon>Promicromonosporaceae</taxon>
        <taxon>Isoptericola</taxon>
    </lineage>
</organism>